<dbReference type="CDD" id="cd19503">
    <property type="entry name" value="RecA-like_CDC48_NLV2_r1-like"/>
    <property type="match status" value="1"/>
</dbReference>
<organism evidence="6 7">
    <name type="scientific">Malassezia yamatoensis</name>
    <dbReference type="NCBI Taxonomy" id="253288"/>
    <lineage>
        <taxon>Eukaryota</taxon>
        <taxon>Fungi</taxon>
        <taxon>Dikarya</taxon>
        <taxon>Basidiomycota</taxon>
        <taxon>Ustilaginomycotina</taxon>
        <taxon>Malasseziomycetes</taxon>
        <taxon>Malasseziales</taxon>
        <taxon>Malasseziaceae</taxon>
        <taxon>Malassezia</taxon>
    </lineage>
</organism>
<evidence type="ECO:0000256" key="2">
    <source>
        <dbReference type="ARBA" id="ARBA00022741"/>
    </source>
</evidence>
<gene>
    <name evidence="6" type="primary">AFG2</name>
    <name evidence="6" type="ORF">MYAM1_003236</name>
</gene>
<evidence type="ECO:0000256" key="1">
    <source>
        <dbReference type="ARBA" id="ARBA00022737"/>
    </source>
</evidence>
<reference evidence="6 7" key="1">
    <citation type="submission" date="2023-03" db="EMBL/GenBank/DDBJ databases">
        <title>Mating type loci evolution in Malassezia.</title>
        <authorList>
            <person name="Coelho M.A."/>
        </authorList>
    </citation>
    <scope>NUCLEOTIDE SEQUENCE [LARGE SCALE GENOMIC DNA]</scope>
    <source>
        <strain evidence="6 7">CBS 9725</strain>
    </source>
</reference>
<dbReference type="SMART" id="SM00382">
    <property type="entry name" value="AAA"/>
    <property type="match status" value="2"/>
</dbReference>
<protein>
    <submittedName>
        <fullName evidence="6">AAA+-type ATPase</fullName>
    </submittedName>
</protein>
<dbReference type="FunFam" id="3.40.50.300:FF:000018">
    <property type="entry name" value="Cell division control 48"/>
    <property type="match status" value="1"/>
</dbReference>
<feature type="compositionally biased region" description="Polar residues" evidence="4">
    <location>
        <begin position="861"/>
        <end position="873"/>
    </location>
</feature>
<dbReference type="AlphaFoldDB" id="A0AAJ5YVF0"/>
<keyword evidence="1" id="KW-0677">Repeat</keyword>
<keyword evidence="3" id="KW-0067">ATP-binding</keyword>
<dbReference type="FunFam" id="3.40.50.300:FF:001985">
    <property type="entry name" value="Chromosome 9, whole genome shotgun sequence"/>
    <property type="match status" value="1"/>
</dbReference>
<feature type="region of interest" description="Disordered" evidence="4">
    <location>
        <begin position="948"/>
        <end position="976"/>
    </location>
</feature>
<dbReference type="GO" id="GO:0016887">
    <property type="term" value="F:ATP hydrolysis activity"/>
    <property type="evidence" value="ECO:0007669"/>
    <property type="project" value="InterPro"/>
</dbReference>
<dbReference type="InterPro" id="IPR041569">
    <property type="entry name" value="AAA_lid_3"/>
</dbReference>
<keyword evidence="2" id="KW-0547">Nucleotide-binding</keyword>
<dbReference type="GO" id="GO:0005524">
    <property type="term" value="F:ATP binding"/>
    <property type="evidence" value="ECO:0007669"/>
    <property type="project" value="UniProtKB-KW"/>
</dbReference>
<feature type="domain" description="AAA+ ATPase" evidence="5">
    <location>
        <begin position="504"/>
        <end position="641"/>
    </location>
</feature>
<dbReference type="Gene3D" id="3.40.50.300">
    <property type="entry name" value="P-loop containing nucleotide triphosphate hydrolases"/>
    <property type="match status" value="2"/>
</dbReference>
<dbReference type="SUPFAM" id="SSF52540">
    <property type="entry name" value="P-loop containing nucleoside triphosphate hydrolases"/>
    <property type="match status" value="2"/>
</dbReference>
<dbReference type="Pfam" id="PF00004">
    <property type="entry name" value="AAA"/>
    <property type="match status" value="2"/>
</dbReference>
<dbReference type="Pfam" id="PF17862">
    <property type="entry name" value="AAA_lid_3"/>
    <property type="match status" value="1"/>
</dbReference>
<feature type="region of interest" description="Disordered" evidence="4">
    <location>
        <begin position="848"/>
        <end position="873"/>
    </location>
</feature>
<evidence type="ECO:0000313" key="6">
    <source>
        <dbReference type="EMBL" id="WFD00487.1"/>
    </source>
</evidence>
<dbReference type="InterPro" id="IPR003959">
    <property type="entry name" value="ATPase_AAA_core"/>
</dbReference>
<name>A0AAJ5YVF0_9BASI</name>
<dbReference type="InterPro" id="IPR027417">
    <property type="entry name" value="P-loop_NTPase"/>
</dbReference>
<dbReference type="InterPro" id="IPR050168">
    <property type="entry name" value="AAA_ATPase_domain"/>
</dbReference>
<evidence type="ECO:0000313" key="7">
    <source>
        <dbReference type="Proteomes" id="UP001219567"/>
    </source>
</evidence>
<dbReference type="Proteomes" id="UP001219567">
    <property type="component" value="Chromosome 5"/>
</dbReference>
<feature type="domain" description="AAA+ ATPase" evidence="5">
    <location>
        <begin position="207"/>
        <end position="352"/>
    </location>
</feature>
<evidence type="ECO:0000259" key="5">
    <source>
        <dbReference type="SMART" id="SM00382"/>
    </source>
</evidence>
<dbReference type="CDD" id="cd19511">
    <property type="entry name" value="RecA-like_CDC48_r2-like"/>
    <property type="match status" value="1"/>
</dbReference>
<dbReference type="PROSITE" id="PS00674">
    <property type="entry name" value="AAA"/>
    <property type="match status" value="2"/>
</dbReference>
<evidence type="ECO:0000256" key="4">
    <source>
        <dbReference type="SAM" id="MobiDB-lite"/>
    </source>
</evidence>
<accession>A0AAJ5YVF0</accession>
<feature type="region of interest" description="Disordered" evidence="4">
    <location>
        <begin position="1073"/>
        <end position="1126"/>
    </location>
</feature>
<evidence type="ECO:0000256" key="3">
    <source>
        <dbReference type="ARBA" id="ARBA00022840"/>
    </source>
</evidence>
<sequence length="1126" mass="124948">MKQLALATGMHVTVCNSKHILFAGTVWPSFEIPISAVSLPALLAIPANVTNNMEVEIHPASNPSHPLITARELHVFLESINTPNALKDDSNLLKNLLRTILIHLLLDLSVVKLGCTLEFTFQKHKFRATVQHAQSVQNLLIDSGLVLITRETNLDWIDTETTTNENLVKKDAYEALGGLDTQIATIRLLVELPLTRPDLYKQYGLQPPKGILLYGPPGTGKTSLARTVANSLKAQVFSINGPELSSTFHGETESKLREVFERAKSCERAIVVMDEIDALAPRRDASAAVHTEGAGEVERRVVATLLTLLDGLESNVKGRVVVIAATNRPNALDPALRRPGRLDREIEVGVPDRDARHSILQVLLRNVPHQLTEEELESIAARTHGYVGADLSALVREAGMQAITRRLDMTLNHSMAQLSLQTSDESLEKVRMPDFNYAQTIVRPSAMREVFVETPKVKWSDIADNGQVTELDGEKIPSVQQQIRECVEWPLKFAETFQRLGIEAPKGALLYGPPGCSKTMTAKALAGESGLNFFTVRGPELISKYVGESERAIREMFRRARSAAPSILFFDELDAISGLRSQDTSNASNDRIVASLLTEMDGIDTESHVVVIAATNRPDCIDPALLRPGRLDRLVYVGPPDLQARHKILQLRTKKMALSHEVDLKHIAEIQYFAFKNPYIQWKPPHENRAKRFRGALKLQAEAMASDTRRLARTGLISTASTKIEFPPLYNSDDARSFNPILQHPLFESESLPIPTLNTEFIQVPEHLIPPSEDVDTDTLPMDQHPSYPLGNPFFIHHAPKTLQPAKSSQPKLDPRVHARFSLHTMHDSTREDVLMCVATGSASAQAAIEDRKLDQDTTEDNASTSAPSYTLQPDGSVQLAPHLQMRAQISTVPKPPTWPFKRFGPGPSARSYAALFRNTSPADVSGETSIWSDFALEQLVPKPRPDSYTLPSSLHHPYVANKKPSSQSTSRRARPSDIPAALGLETAELDHLWLDAPEGSRNSTYDDGDLYGDAWRKPMLKDASFDFDLAPNSTTRGVRIISPLPRSRQGSASYSQESQEFYRTLQKVQARRRRNARSSDTFNSMIAPDLTDSRKKHRIHPTASPSSTTHSHWVWGRSSELEHST</sequence>
<dbReference type="PANTHER" id="PTHR23077:SF27">
    <property type="entry name" value="ATPASE FAMILY GENE 2 PROTEIN HOMOLOG A"/>
    <property type="match status" value="1"/>
</dbReference>
<proteinExistence type="predicted"/>
<dbReference type="InterPro" id="IPR003593">
    <property type="entry name" value="AAA+_ATPase"/>
</dbReference>
<dbReference type="PANTHER" id="PTHR23077">
    <property type="entry name" value="AAA-FAMILY ATPASE"/>
    <property type="match status" value="1"/>
</dbReference>
<dbReference type="EMBL" id="CP119947">
    <property type="protein sequence ID" value="WFD00487.1"/>
    <property type="molecule type" value="Genomic_DNA"/>
</dbReference>
<dbReference type="InterPro" id="IPR003960">
    <property type="entry name" value="ATPase_AAA_CS"/>
</dbReference>
<dbReference type="GO" id="GO:0005737">
    <property type="term" value="C:cytoplasm"/>
    <property type="evidence" value="ECO:0007669"/>
    <property type="project" value="TreeGrafter"/>
</dbReference>
<keyword evidence="7" id="KW-1185">Reference proteome</keyword>
<feature type="compositionally biased region" description="Low complexity" evidence="4">
    <location>
        <begin position="1102"/>
        <end position="1113"/>
    </location>
</feature>
<dbReference type="Gene3D" id="1.10.8.60">
    <property type="match status" value="1"/>
</dbReference>